<evidence type="ECO:0000313" key="1">
    <source>
        <dbReference type="Proteomes" id="UP000887565"/>
    </source>
</evidence>
<dbReference type="WBParaSite" id="nRc.2.0.1.t47217-RA">
    <property type="protein sequence ID" value="nRc.2.0.1.t47217-RA"/>
    <property type="gene ID" value="nRc.2.0.1.g47217"/>
</dbReference>
<accession>A0A915L8R6</accession>
<organism evidence="1 2">
    <name type="scientific">Romanomermis culicivorax</name>
    <name type="common">Nematode worm</name>
    <dbReference type="NCBI Taxonomy" id="13658"/>
    <lineage>
        <taxon>Eukaryota</taxon>
        <taxon>Metazoa</taxon>
        <taxon>Ecdysozoa</taxon>
        <taxon>Nematoda</taxon>
        <taxon>Enoplea</taxon>
        <taxon>Dorylaimia</taxon>
        <taxon>Mermithida</taxon>
        <taxon>Mermithoidea</taxon>
        <taxon>Mermithidae</taxon>
        <taxon>Romanomermis</taxon>
    </lineage>
</organism>
<reference evidence="2" key="1">
    <citation type="submission" date="2022-11" db="UniProtKB">
        <authorList>
            <consortium name="WormBaseParasite"/>
        </authorList>
    </citation>
    <scope>IDENTIFICATION</scope>
</reference>
<dbReference type="AlphaFoldDB" id="A0A915L8R6"/>
<protein>
    <submittedName>
        <fullName evidence="2">Uncharacterized protein</fullName>
    </submittedName>
</protein>
<dbReference type="Proteomes" id="UP000887565">
    <property type="component" value="Unplaced"/>
</dbReference>
<proteinExistence type="predicted"/>
<evidence type="ECO:0000313" key="2">
    <source>
        <dbReference type="WBParaSite" id="nRc.2.0.1.t47217-RA"/>
    </source>
</evidence>
<sequence length="65" mass="7766">MMHQEMWARWATQVQEIGPKFCCHWDICNPRKERENLLWLGIYPGAYHQGRKLKPNCYDEASDQG</sequence>
<keyword evidence="1" id="KW-1185">Reference proteome</keyword>
<name>A0A915L8R6_ROMCU</name>